<accession>A0A016SYT7</accession>
<dbReference type="SMART" id="SM00355">
    <property type="entry name" value="ZnF_C2H2"/>
    <property type="match status" value="5"/>
</dbReference>
<feature type="region of interest" description="Disordered" evidence="8">
    <location>
        <begin position="766"/>
        <end position="789"/>
    </location>
</feature>
<evidence type="ECO:0000256" key="3">
    <source>
        <dbReference type="ARBA" id="ARBA00022737"/>
    </source>
</evidence>
<proteinExistence type="predicted"/>
<feature type="region of interest" description="Disordered" evidence="8">
    <location>
        <begin position="687"/>
        <end position="730"/>
    </location>
</feature>
<dbReference type="Proteomes" id="UP000024635">
    <property type="component" value="Unassembled WGS sequence"/>
</dbReference>
<keyword evidence="6" id="KW-0539">Nucleus</keyword>
<dbReference type="GO" id="GO:0008270">
    <property type="term" value="F:zinc ion binding"/>
    <property type="evidence" value="ECO:0007669"/>
    <property type="project" value="UniProtKB-KW"/>
</dbReference>
<dbReference type="PROSITE" id="PS50157">
    <property type="entry name" value="ZINC_FINGER_C2H2_2"/>
    <property type="match status" value="1"/>
</dbReference>
<evidence type="ECO:0000256" key="6">
    <source>
        <dbReference type="ARBA" id="ARBA00023242"/>
    </source>
</evidence>
<dbReference type="PROSITE" id="PS00028">
    <property type="entry name" value="ZINC_FINGER_C2H2_1"/>
    <property type="match status" value="1"/>
</dbReference>
<reference evidence="11" key="1">
    <citation type="journal article" date="2015" name="Nat. Genet.">
        <title>The genome and transcriptome of the zoonotic hookworm Ancylostoma ceylanicum identify infection-specific gene families.</title>
        <authorList>
            <person name="Schwarz E.M."/>
            <person name="Hu Y."/>
            <person name="Antoshechkin I."/>
            <person name="Miller M.M."/>
            <person name="Sternberg P.W."/>
            <person name="Aroian R.V."/>
        </authorList>
    </citation>
    <scope>NUCLEOTIDE SEQUENCE</scope>
    <source>
        <strain evidence="11">HY135</strain>
    </source>
</reference>
<sequence>MPEAKKTSEAAEKIMDSITRNTSSEDVTSTVHSREDNRNPHVIAESKLEAVLLPLSEIQTLAEKPRSAPTTVARPPKRSSKPQVRRRELASIRSKAKGTTTPPQSSFLTEMVQAPPQSSSHSLLVSEAIALAVSKGLRGGYIEFLRSNTDESIKRSFDEVKKELTNRQSFLKSATSVVRYLQAARILYNRLDWKKRRKYEYAARERARAEHASQLKEKGVDDDMPLFVNESSADRNACEETLSKNACHMPPSEYLFKDKKSLQDFKRYEAFKSRKIYCPLCPTTASDRLTSAVHYQGHMLEHHSCAHLFACHFCGLVFPSLEALKAHDGCEEFAAALVQRIISSGEVEFHMNFATLIMVCTDCGSQLLVRSSFIGESSISHWSEIINFHMLHNAEKVVPLIVYSQEDFTPKLRLRIQAMTPVVKGVRTDCPHCGKCDFDTVEALESHFLSHEESPKKCCSECGMQFSQEGFYREHLLSHLGTKACYLAVHLSRICTFITGGVPSCGPNLTAGGGVIYGGVSSAVFSSKLRLQHVDACESVTVKKKVNRRGRKRKAGPAYKKDPDEVEDDPLPTDETALKLRRLLVFCVYAGKGVPNTRISCWECSSTVCSVLGLRIHMVVDHGIFMRVEEDMSASTELMTGLPPFFTATTRAINKEIGLTENGSLPVNLEERRKEALLKKIRSNQTVSADGTPQFRPPSSTSSIASTTKVQTSNANAPHSARVSSPPLVLLDEAPPPSVQILDYMDYMEPHSVQILDGQKRLSPVNVSSRPTEVTIDENNAENKKRSLDSTNALDNGGISGVEDIQVFEVSGISADVYNQGADVVELIL</sequence>
<feature type="region of interest" description="Disordered" evidence="8">
    <location>
        <begin position="1"/>
        <end position="42"/>
    </location>
</feature>
<keyword evidence="11" id="KW-1185">Reference proteome</keyword>
<organism evidence="10 11">
    <name type="scientific">Ancylostoma ceylanicum</name>
    <dbReference type="NCBI Taxonomy" id="53326"/>
    <lineage>
        <taxon>Eukaryota</taxon>
        <taxon>Metazoa</taxon>
        <taxon>Ecdysozoa</taxon>
        <taxon>Nematoda</taxon>
        <taxon>Chromadorea</taxon>
        <taxon>Rhabditida</taxon>
        <taxon>Rhabditina</taxon>
        <taxon>Rhabditomorpha</taxon>
        <taxon>Strongyloidea</taxon>
        <taxon>Ancylostomatidae</taxon>
        <taxon>Ancylostomatinae</taxon>
        <taxon>Ancylostoma</taxon>
    </lineage>
</organism>
<keyword evidence="3" id="KW-0677">Repeat</keyword>
<feature type="compositionally biased region" description="Basic and acidic residues" evidence="8">
    <location>
        <begin position="1"/>
        <end position="15"/>
    </location>
</feature>
<evidence type="ECO:0000256" key="7">
    <source>
        <dbReference type="PROSITE-ProRule" id="PRU00042"/>
    </source>
</evidence>
<feature type="compositionally biased region" description="Basic residues" evidence="8">
    <location>
        <begin position="75"/>
        <end position="84"/>
    </location>
</feature>
<keyword evidence="4 7" id="KW-0863">Zinc-finger</keyword>
<name>A0A016SYT7_9BILA</name>
<evidence type="ECO:0000256" key="2">
    <source>
        <dbReference type="ARBA" id="ARBA00022723"/>
    </source>
</evidence>
<dbReference type="Gene3D" id="3.30.160.60">
    <property type="entry name" value="Classic Zinc Finger"/>
    <property type="match status" value="1"/>
</dbReference>
<keyword evidence="5" id="KW-0862">Zinc</keyword>
<feature type="compositionally biased region" description="Basic and acidic residues" evidence="8">
    <location>
        <begin position="32"/>
        <end position="42"/>
    </location>
</feature>
<evidence type="ECO:0000313" key="10">
    <source>
        <dbReference type="EMBL" id="EYB95928.1"/>
    </source>
</evidence>
<gene>
    <name evidence="10" type="primary">Acey_s0154.g2948</name>
    <name evidence="10" type="ORF">Y032_0154g2948</name>
</gene>
<feature type="compositionally biased region" description="Low complexity" evidence="8">
    <location>
        <begin position="699"/>
        <end position="708"/>
    </location>
</feature>
<feature type="compositionally biased region" description="Polar residues" evidence="8">
    <location>
        <begin position="97"/>
        <end position="106"/>
    </location>
</feature>
<evidence type="ECO:0000256" key="4">
    <source>
        <dbReference type="ARBA" id="ARBA00022771"/>
    </source>
</evidence>
<feature type="region of interest" description="Disordered" evidence="8">
    <location>
        <begin position="548"/>
        <end position="571"/>
    </location>
</feature>
<feature type="compositionally biased region" description="Polar residues" evidence="8">
    <location>
        <begin position="18"/>
        <end position="31"/>
    </location>
</feature>
<dbReference type="InterPro" id="IPR013087">
    <property type="entry name" value="Znf_C2H2_type"/>
</dbReference>
<keyword evidence="2" id="KW-0479">Metal-binding</keyword>
<protein>
    <recommendedName>
        <fullName evidence="9">C2H2-type domain-containing protein</fullName>
    </recommendedName>
</protein>
<evidence type="ECO:0000259" key="9">
    <source>
        <dbReference type="PROSITE" id="PS50157"/>
    </source>
</evidence>
<feature type="domain" description="C2H2-type" evidence="9">
    <location>
        <begin position="457"/>
        <end position="484"/>
    </location>
</feature>
<feature type="region of interest" description="Disordered" evidence="8">
    <location>
        <begin position="62"/>
        <end position="106"/>
    </location>
</feature>
<evidence type="ECO:0000256" key="5">
    <source>
        <dbReference type="ARBA" id="ARBA00022833"/>
    </source>
</evidence>
<comment type="subcellular location">
    <subcellularLocation>
        <location evidence="1">Nucleus</location>
    </subcellularLocation>
</comment>
<evidence type="ECO:0000313" key="11">
    <source>
        <dbReference type="Proteomes" id="UP000024635"/>
    </source>
</evidence>
<dbReference type="AlphaFoldDB" id="A0A016SYT7"/>
<evidence type="ECO:0000256" key="1">
    <source>
        <dbReference type="ARBA" id="ARBA00004123"/>
    </source>
</evidence>
<dbReference type="InterPro" id="IPR050888">
    <property type="entry name" value="ZnF_C2H2-type_TF"/>
</dbReference>
<evidence type="ECO:0000256" key="8">
    <source>
        <dbReference type="SAM" id="MobiDB-lite"/>
    </source>
</evidence>
<dbReference type="PANTHER" id="PTHR24406">
    <property type="entry name" value="TRANSCRIPTIONAL REPRESSOR CTCFL-RELATED"/>
    <property type="match status" value="1"/>
</dbReference>
<dbReference type="GO" id="GO:0005634">
    <property type="term" value="C:nucleus"/>
    <property type="evidence" value="ECO:0007669"/>
    <property type="project" value="UniProtKB-SubCell"/>
</dbReference>
<dbReference type="EMBL" id="JARK01001490">
    <property type="protein sequence ID" value="EYB95928.1"/>
    <property type="molecule type" value="Genomic_DNA"/>
</dbReference>
<comment type="caution">
    <text evidence="10">The sequence shown here is derived from an EMBL/GenBank/DDBJ whole genome shotgun (WGS) entry which is preliminary data.</text>
</comment>
<dbReference type="OrthoDB" id="5771233at2759"/>